<organism evidence="9 10">
    <name type="scientific">Drosophila ananassae</name>
    <name type="common">Fruit fly</name>
    <dbReference type="NCBI Taxonomy" id="7217"/>
    <lineage>
        <taxon>Eukaryota</taxon>
        <taxon>Metazoa</taxon>
        <taxon>Ecdysozoa</taxon>
        <taxon>Arthropoda</taxon>
        <taxon>Hexapoda</taxon>
        <taxon>Insecta</taxon>
        <taxon>Pterygota</taxon>
        <taxon>Neoptera</taxon>
        <taxon>Endopterygota</taxon>
        <taxon>Diptera</taxon>
        <taxon>Brachycera</taxon>
        <taxon>Muscomorpha</taxon>
        <taxon>Ephydroidea</taxon>
        <taxon>Drosophilidae</taxon>
        <taxon>Drosophila</taxon>
        <taxon>Sophophora</taxon>
    </lineage>
</organism>
<evidence type="ECO:0000256" key="3">
    <source>
        <dbReference type="ARBA" id="ARBA00022771"/>
    </source>
</evidence>
<keyword evidence="4" id="KW-0862">Zinc</keyword>
<dbReference type="Pfam" id="PF02892">
    <property type="entry name" value="zf-BED"/>
    <property type="match status" value="1"/>
</dbReference>
<proteinExistence type="predicted"/>
<name>A0A0P8XL59_DROAN</name>
<reference evidence="9 10" key="1">
    <citation type="journal article" date="2007" name="Nature">
        <title>Evolution of genes and genomes on the Drosophila phylogeny.</title>
        <authorList>
            <consortium name="Drosophila 12 Genomes Consortium"/>
            <person name="Clark A.G."/>
            <person name="Eisen M.B."/>
            <person name="Smith D.R."/>
            <person name="Bergman C.M."/>
            <person name="Oliver B."/>
            <person name="Markow T.A."/>
            <person name="Kaufman T.C."/>
            <person name="Kellis M."/>
            <person name="Gelbart W."/>
            <person name="Iyer V.N."/>
            <person name="Pollard D.A."/>
            <person name="Sackton T.B."/>
            <person name="Larracuente A.M."/>
            <person name="Singh N.D."/>
            <person name="Abad J.P."/>
            <person name="Abt D.N."/>
            <person name="Adryan B."/>
            <person name="Aguade M."/>
            <person name="Akashi H."/>
            <person name="Anderson W.W."/>
            <person name="Aquadro C.F."/>
            <person name="Ardell D.H."/>
            <person name="Arguello R."/>
            <person name="Artieri C.G."/>
            <person name="Barbash D.A."/>
            <person name="Barker D."/>
            <person name="Barsanti P."/>
            <person name="Batterham P."/>
            <person name="Batzoglou S."/>
            <person name="Begun D."/>
            <person name="Bhutkar A."/>
            <person name="Blanco E."/>
            <person name="Bosak S.A."/>
            <person name="Bradley R.K."/>
            <person name="Brand A.D."/>
            <person name="Brent M.R."/>
            <person name="Brooks A.N."/>
            <person name="Brown R.H."/>
            <person name="Butlin R.K."/>
            <person name="Caggese C."/>
            <person name="Calvi B.R."/>
            <person name="Bernardo de Carvalho A."/>
            <person name="Caspi A."/>
            <person name="Castrezana S."/>
            <person name="Celniker S.E."/>
            <person name="Chang J.L."/>
            <person name="Chapple C."/>
            <person name="Chatterji S."/>
            <person name="Chinwalla A."/>
            <person name="Civetta A."/>
            <person name="Clifton S.W."/>
            <person name="Comeron J.M."/>
            <person name="Costello J.C."/>
            <person name="Coyne J.A."/>
            <person name="Daub J."/>
            <person name="David R.G."/>
            <person name="Delcher A.L."/>
            <person name="Delehaunty K."/>
            <person name="Do C.B."/>
            <person name="Ebling H."/>
            <person name="Edwards K."/>
            <person name="Eickbush T."/>
            <person name="Evans J.D."/>
            <person name="Filipski A."/>
            <person name="Findeiss S."/>
            <person name="Freyhult E."/>
            <person name="Fulton L."/>
            <person name="Fulton R."/>
            <person name="Garcia A.C."/>
            <person name="Gardiner A."/>
            <person name="Garfield D.A."/>
            <person name="Garvin B.E."/>
            <person name="Gibson G."/>
            <person name="Gilbert D."/>
            <person name="Gnerre S."/>
            <person name="Godfrey J."/>
            <person name="Good R."/>
            <person name="Gotea V."/>
            <person name="Gravely B."/>
            <person name="Greenberg A.J."/>
            <person name="Griffiths-Jones S."/>
            <person name="Gross S."/>
            <person name="Guigo R."/>
            <person name="Gustafson E.A."/>
            <person name="Haerty W."/>
            <person name="Hahn M.W."/>
            <person name="Halligan D.L."/>
            <person name="Halpern A.L."/>
            <person name="Halter G.M."/>
            <person name="Han M.V."/>
            <person name="Heger A."/>
            <person name="Hillier L."/>
            <person name="Hinrichs A.S."/>
            <person name="Holmes I."/>
            <person name="Hoskins R.A."/>
            <person name="Hubisz M.J."/>
            <person name="Hultmark D."/>
            <person name="Huntley M.A."/>
            <person name="Jaffe D.B."/>
            <person name="Jagadeeshan S."/>
            <person name="Jeck W.R."/>
            <person name="Johnson J."/>
            <person name="Jones C.D."/>
            <person name="Jordan W.C."/>
            <person name="Karpen G.H."/>
            <person name="Kataoka E."/>
            <person name="Keightley P.D."/>
            <person name="Kheradpour P."/>
            <person name="Kirkness E.F."/>
            <person name="Koerich L.B."/>
            <person name="Kristiansen K."/>
            <person name="Kudrna D."/>
            <person name="Kulathinal R.J."/>
            <person name="Kumar S."/>
            <person name="Kwok R."/>
            <person name="Lander E."/>
            <person name="Langley C.H."/>
            <person name="Lapoint R."/>
            <person name="Lazzaro B.P."/>
            <person name="Lee S.J."/>
            <person name="Levesque L."/>
            <person name="Li R."/>
            <person name="Lin C.F."/>
            <person name="Lin M.F."/>
            <person name="Lindblad-Toh K."/>
            <person name="Llopart A."/>
            <person name="Long M."/>
            <person name="Low L."/>
            <person name="Lozovsky E."/>
            <person name="Lu J."/>
            <person name="Luo M."/>
            <person name="Machado C.A."/>
            <person name="Makalowski W."/>
            <person name="Marzo M."/>
            <person name="Matsuda M."/>
            <person name="Matzkin L."/>
            <person name="McAllister B."/>
            <person name="McBride C.S."/>
            <person name="McKernan B."/>
            <person name="McKernan K."/>
            <person name="Mendez-Lago M."/>
            <person name="Minx P."/>
            <person name="Mollenhauer M.U."/>
            <person name="Montooth K."/>
            <person name="Mount S.M."/>
            <person name="Mu X."/>
            <person name="Myers E."/>
            <person name="Negre B."/>
            <person name="Newfeld S."/>
            <person name="Nielsen R."/>
            <person name="Noor M.A."/>
            <person name="O'Grady P."/>
            <person name="Pachter L."/>
            <person name="Papaceit M."/>
            <person name="Parisi M.J."/>
            <person name="Parisi M."/>
            <person name="Parts L."/>
            <person name="Pedersen J.S."/>
            <person name="Pesole G."/>
            <person name="Phillippy A.M."/>
            <person name="Ponting C.P."/>
            <person name="Pop M."/>
            <person name="Porcelli D."/>
            <person name="Powell J.R."/>
            <person name="Prohaska S."/>
            <person name="Pruitt K."/>
            <person name="Puig M."/>
            <person name="Quesneville H."/>
            <person name="Ram K.R."/>
            <person name="Rand D."/>
            <person name="Rasmussen M.D."/>
            <person name="Reed L.K."/>
            <person name="Reenan R."/>
            <person name="Reily A."/>
            <person name="Remington K.A."/>
            <person name="Rieger T.T."/>
            <person name="Ritchie M.G."/>
            <person name="Robin C."/>
            <person name="Rogers Y.H."/>
            <person name="Rohde C."/>
            <person name="Rozas J."/>
            <person name="Rubenfield M.J."/>
            <person name="Ruiz A."/>
            <person name="Russo S."/>
            <person name="Salzberg S.L."/>
            <person name="Sanchez-Gracia A."/>
            <person name="Saranga D.J."/>
            <person name="Sato H."/>
            <person name="Schaeffer S.W."/>
            <person name="Schatz M.C."/>
            <person name="Schlenke T."/>
            <person name="Schwartz R."/>
            <person name="Segarra C."/>
            <person name="Singh R.S."/>
            <person name="Sirot L."/>
            <person name="Sirota M."/>
            <person name="Sisneros N.B."/>
            <person name="Smith C.D."/>
            <person name="Smith T.F."/>
            <person name="Spieth J."/>
            <person name="Stage D.E."/>
            <person name="Stark A."/>
            <person name="Stephan W."/>
            <person name="Strausberg R.L."/>
            <person name="Strempel S."/>
            <person name="Sturgill D."/>
            <person name="Sutton G."/>
            <person name="Sutton G.G."/>
            <person name="Tao W."/>
            <person name="Teichmann S."/>
            <person name="Tobari Y.N."/>
            <person name="Tomimura Y."/>
            <person name="Tsolas J.M."/>
            <person name="Valente V.L."/>
            <person name="Venter E."/>
            <person name="Venter J.C."/>
            <person name="Vicario S."/>
            <person name="Vieira F.G."/>
            <person name="Vilella A.J."/>
            <person name="Villasante A."/>
            <person name="Walenz B."/>
            <person name="Wang J."/>
            <person name="Wasserman M."/>
            <person name="Watts T."/>
            <person name="Wilson D."/>
            <person name="Wilson R.K."/>
            <person name="Wing R.A."/>
            <person name="Wolfner M.F."/>
            <person name="Wong A."/>
            <person name="Wong G.K."/>
            <person name="Wu C.I."/>
            <person name="Wu G."/>
            <person name="Yamamoto D."/>
            <person name="Yang H.P."/>
            <person name="Yang S.P."/>
            <person name="Yorke J.A."/>
            <person name="Yoshida K."/>
            <person name="Zdobnov E."/>
            <person name="Zhang P."/>
            <person name="Zhang Y."/>
            <person name="Zimin A.V."/>
            <person name="Baldwin J."/>
            <person name="Abdouelleil A."/>
            <person name="Abdulkadir J."/>
            <person name="Abebe A."/>
            <person name="Abera B."/>
            <person name="Abreu J."/>
            <person name="Acer S.C."/>
            <person name="Aftuck L."/>
            <person name="Alexander A."/>
            <person name="An P."/>
            <person name="Anderson E."/>
            <person name="Anderson S."/>
            <person name="Arachi H."/>
            <person name="Azer M."/>
            <person name="Bachantsang P."/>
            <person name="Barry A."/>
            <person name="Bayul T."/>
            <person name="Berlin A."/>
            <person name="Bessette D."/>
            <person name="Bloom T."/>
            <person name="Blye J."/>
            <person name="Boguslavskiy L."/>
            <person name="Bonnet C."/>
            <person name="Boukhgalter B."/>
            <person name="Bourzgui I."/>
            <person name="Brown A."/>
            <person name="Cahill P."/>
            <person name="Channer S."/>
            <person name="Cheshatsang Y."/>
            <person name="Chuda L."/>
            <person name="Citroen M."/>
            <person name="Collymore A."/>
            <person name="Cooke P."/>
            <person name="Costello M."/>
            <person name="D'Aco K."/>
            <person name="Daza R."/>
            <person name="De Haan G."/>
            <person name="DeGray S."/>
            <person name="DeMaso C."/>
            <person name="Dhargay N."/>
            <person name="Dooley K."/>
            <person name="Dooley E."/>
            <person name="Doricent M."/>
            <person name="Dorje P."/>
            <person name="Dorjee K."/>
            <person name="Dupes A."/>
            <person name="Elong R."/>
            <person name="Falk J."/>
            <person name="Farina A."/>
            <person name="Faro S."/>
            <person name="Ferguson D."/>
            <person name="Fisher S."/>
            <person name="Foley C.D."/>
            <person name="Franke A."/>
            <person name="Friedrich D."/>
            <person name="Gadbois L."/>
            <person name="Gearin G."/>
            <person name="Gearin C.R."/>
            <person name="Giannoukos G."/>
            <person name="Goode T."/>
            <person name="Graham J."/>
            <person name="Grandbois E."/>
            <person name="Grewal S."/>
            <person name="Gyaltsen K."/>
            <person name="Hafez N."/>
            <person name="Hagos B."/>
            <person name="Hall J."/>
            <person name="Henson C."/>
            <person name="Hollinger A."/>
            <person name="Honan T."/>
            <person name="Huard M.D."/>
            <person name="Hughes L."/>
            <person name="Hurhula B."/>
            <person name="Husby M.E."/>
            <person name="Kamat A."/>
            <person name="Kanga B."/>
            <person name="Kashin S."/>
            <person name="Khazanovich D."/>
            <person name="Kisner P."/>
            <person name="Lance K."/>
            <person name="Lara M."/>
            <person name="Lee W."/>
            <person name="Lennon N."/>
            <person name="Letendre F."/>
            <person name="LeVine R."/>
            <person name="Lipovsky A."/>
            <person name="Liu X."/>
            <person name="Liu J."/>
            <person name="Liu S."/>
            <person name="Lokyitsang T."/>
            <person name="Lokyitsang Y."/>
            <person name="Lubonja R."/>
            <person name="Lui A."/>
            <person name="MacDonald P."/>
            <person name="Magnisalis V."/>
            <person name="Maru K."/>
            <person name="Matthews C."/>
            <person name="McCusker W."/>
            <person name="McDonough S."/>
            <person name="Mehta T."/>
            <person name="Meldrim J."/>
            <person name="Meneus L."/>
            <person name="Mihai O."/>
            <person name="Mihalev A."/>
            <person name="Mihova T."/>
            <person name="Mittelman R."/>
            <person name="Mlenga V."/>
            <person name="Montmayeur A."/>
            <person name="Mulrain L."/>
            <person name="Navidi A."/>
            <person name="Naylor J."/>
            <person name="Negash T."/>
            <person name="Nguyen T."/>
            <person name="Nguyen N."/>
            <person name="Nicol R."/>
            <person name="Norbu C."/>
            <person name="Norbu N."/>
            <person name="Novod N."/>
            <person name="O'Neill B."/>
            <person name="Osman S."/>
            <person name="Markiewicz E."/>
            <person name="Oyono O.L."/>
            <person name="Patti C."/>
            <person name="Phunkhang P."/>
            <person name="Pierre F."/>
            <person name="Priest M."/>
            <person name="Raghuraman S."/>
            <person name="Rege F."/>
            <person name="Reyes R."/>
            <person name="Rise C."/>
            <person name="Rogov P."/>
            <person name="Ross K."/>
            <person name="Ryan E."/>
            <person name="Settipalli S."/>
            <person name="Shea T."/>
            <person name="Sherpa N."/>
            <person name="Shi L."/>
            <person name="Shih D."/>
            <person name="Sparrow T."/>
            <person name="Spaulding J."/>
            <person name="Stalker J."/>
            <person name="Stange-Thomann N."/>
            <person name="Stavropoulos S."/>
            <person name="Stone C."/>
            <person name="Strader C."/>
            <person name="Tesfaye S."/>
            <person name="Thomson T."/>
            <person name="Thoulutsang Y."/>
            <person name="Thoulutsang D."/>
            <person name="Topham K."/>
            <person name="Topping I."/>
            <person name="Tsamla T."/>
            <person name="Vassiliev H."/>
            <person name="Vo A."/>
            <person name="Wangchuk T."/>
            <person name="Wangdi T."/>
            <person name="Weiand M."/>
            <person name="Wilkinson J."/>
            <person name="Wilson A."/>
            <person name="Yadav S."/>
            <person name="Young G."/>
            <person name="Yu Q."/>
            <person name="Zembek L."/>
            <person name="Zhong D."/>
            <person name="Zimmer A."/>
            <person name="Zwirko Z."/>
            <person name="Jaffe D.B."/>
            <person name="Alvarez P."/>
            <person name="Brockman W."/>
            <person name="Butler J."/>
            <person name="Chin C."/>
            <person name="Gnerre S."/>
            <person name="Grabherr M."/>
            <person name="Kleber M."/>
            <person name="Mauceli E."/>
            <person name="MacCallum I."/>
        </authorList>
    </citation>
    <scope>NUCLEOTIDE SEQUENCE [LARGE SCALE GENOMIC DNA]</scope>
    <source>
        <strain evidence="10">Tucson 14024-0371.13</strain>
    </source>
</reference>
<evidence type="ECO:0000313" key="10">
    <source>
        <dbReference type="Proteomes" id="UP000007801"/>
    </source>
</evidence>
<dbReference type="SMART" id="SM00614">
    <property type="entry name" value="ZnF_BED"/>
    <property type="match status" value="1"/>
</dbReference>
<dbReference type="InterPro" id="IPR003656">
    <property type="entry name" value="Znf_BED"/>
</dbReference>
<evidence type="ECO:0000256" key="1">
    <source>
        <dbReference type="ARBA" id="ARBA00004123"/>
    </source>
</evidence>
<dbReference type="SUPFAM" id="SSF140996">
    <property type="entry name" value="Hermes dimerisation domain"/>
    <property type="match status" value="1"/>
</dbReference>
<dbReference type="GO" id="GO:0003677">
    <property type="term" value="F:DNA binding"/>
    <property type="evidence" value="ECO:0007669"/>
    <property type="project" value="InterPro"/>
</dbReference>
<dbReference type="Proteomes" id="UP000007801">
    <property type="component" value="Unassembled WGS sequence"/>
</dbReference>
<comment type="subcellular location">
    <subcellularLocation>
        <location evidence="1">Nucleus</location>
    </subcellularLocation>
</comment>
<keyword evidence="3" id="KW-0863">Zinc-finger</keyword>
<evidence type="ECO:0000313" key="9">
    <source>
        <dbReference type="EMBL" id="KPU75503.1"/>
    </source>
</evidence>
<dbReference type="GO" id="GO:0008270">
    <property type="term" value="F:zinc ion binding"/>
    <property type="evidence" value="ECO:0007669"/>
    <property type="project" value="UniProtKB-KW"/>
</dbReference>
<evidence type="ECO:0000256" key="4">
    <source>
        <dbReference type="ARBA" id="ARBA00022833"/>
    </source>
</evidence>
<protein>
    <recommendedName>
        <fullName evidence="8">BED-type domain-containing protein</fullName>
    </recommendedName>
</protein>
<keyword evidence="2" id="KW-0479">Metal-binding</keyword>
<gene>
    <name evidence="9" type="primary">Dana\GF27133</name>
    <name evidence="9" type="ORF">GF27133</name>
</gene>
<dbReference type="GO" id="GO:0005634">
    <property type="term" value="C:nucleus"/>
    <property type="evidence" value="ECO:0007669"/>
    <property type="project" value="UniProtKB-SubCell"/>
</dbReference>
<accession>A0A0P8XL59</accession>
<evidence type="ECO:0000256" key="7">
    <source>
        <dbReference type="ARBA" id="ARBA00023242"/>
    </source>
</evidence>
<dbReference type="PANTHER" id="PTHR46481">
    <property type="entry name" value="ZINC FINGER BED DOMAIN-CONTAINING PROTEIN 4"/>
    <property type="match status" value="1"/>
</dbReference>
<dbReference type="AlphaFoldDB" id="A0A0P8XL59"/>
<evidence type="ECO:0000256" key="6">
    <source>
        <dbReference type="ARBA" id="ARBA00023163"/>
    </source>
</evidence>
<evidence type="ECO:0000256" key="5">
    <source>
        <dbReference type="ARBA" id="ARBA00023015"/>
    </source>
</evidence>
<keyword evidence="10" id="KW-1185">Reference proteome</keyword>
<keyword evidence="7" id="KW-0539">Nucleus</keyword>
<dbReference type="PANTHER" id="PTHR46481:SF10">
    <property type="entry name" value="ZINC FINGER BED DOMAIN-CONTAINING PROTEIN 39"/>
    <property type="match status" value="1"/>
</dbReference>
<dbReference type="OrthoDB" id="7865856at2759"/>
<keyword evidence="6" id="KW-0804">Transcription</keyword>
<dbReference type="InterPro" id="IPR052035">
    <property type="entry name" value="ZnF_BED_domain_contain"/>
</dbReference>
<dbReference type="EMBL" id="CH902625">
    <property type="protein sequence ID" value="KPU75503.1"/>
    <property type="molecule type" value="Genomic_DNA"/>
</dbReference>
<sequence>MKMSAKDFYGEIKDNSAKCNICSKLIKTSGNTSNLMSHLRNKHQAAYLHCVKKPTKVDVLNKSIEQISIENAFKIASTSTEKNKEITDAIVYMVCKDNLPVRSVEKEGLANLLNICVPKYNIPSRFKITELIEERYDSCVAKMRSMFQDVNEFAFTCDGVTITNSTRSYLTITAHFVRNNCLQAVCLQAVRMKQVSFYLINTKSLSVYCVLSKVFLSVYSLCISR</sequence>
<dbReference type="GO" id="GO:0009791">
    <property type="term" value="P:post-embryonic development"/>
    <property type="evidence" value="ECO:0007669"/>
    <property type="project" value="UniProtKB-ARBA"/>
</dbReference>
<dbReference type="SUPFAM" id="SSF57667">
    <property type="entry name" value="beta-beta-alpha zinc fingers"/>
    <property type="match status" value="1"/>
</dbReference>
<evidence type="ECO:0000256" key="2">
    <source>
        <dbReference type="ARBA" id="ARBA00022723"/>
    </source>
</evidence>
<dbReference type="InterPro" id="IPR036236">
    <property type="entry name" value="Znf_C2H2_sf"/>
</dbReference>
<keyword evidence="5" id="KW-0805">Transcription regulation</keyword>
<dbReference type="InParanoid" id="A0A0P8XL59"/>
<feature type="domain" description="BED-type" evidence="8">
    <location>
        <begin position="6"/>
        <end position="44"/>
    </location>
</feature>
<evidence type="ECO:0000259" key="8">
    <source>
        <dbReference type="Pfam" id="PF02892"/>
    </source>
</evidence>